<name>A0A2W4XI21_9CYAN</name>
<proteinExistence type="inferred from homology"/>
<evidence type="ECO:0000256" key="5">
    <source>
        <dbReference type="ARBA" id="ARBA00022842"/>
    </source>
</evidence>
<dbReference type="GO" id="GO:0030976">
    <property type="term" value="F:thiamine pyrophosphate binding"/>
    <property type="evidence" value="ECO:0007669"/>
    <property type="project" value="InterPro"/>
</dbReference>
<dbReference type="GO" id="GO:0000949">
    <property type="term" value="P:aromatic amino acid family catabolic process to alcohol via Ehrlich pathway"/>
    <property type="evidence" value="ECO:0007669"/>
    <property type="project" value="TreeGrafter"/>
</dbReference>
<reference evidence="10" key="1">
    <citation type="submission" date="2018-04" db="EMBL/GenBank/DDBJ databases">
        <authorList>
            <person name="Cornet L."/>
        </authorList>
    </citation>
    <scope>NUCLEOTIDE SEQUENCE [LARGE SCALE GENOMIC DNA]</scope>
</reference>
<evidence type="ECO:0000256" key="6">
    <source>
        <dbReference type="ARBA" id="ARBA00023052"/>
    </source>
</evidence>
<evidence type="ECO:0000256" key="3">
    <source>
        <dbReference type="ARBA" id="ARBA00022723"/>
    </source>
</evidence>
<evidence type="ECO:0000256" key="4">
    <source>
        <dbReference type="ARBA" id="ARBA00022793"/>
    </source>
</evidence>
<reference evidence="9 10" key="2">
    <citation type="submission" date="2018-06" db="EMBL/GenBank/DDBJ databases">
        <title>Metagenomic assembly of (sub)arctic Cyanobacteria and their associated microbiome from non-axenic cultures.</title>
        <authorList>
            <person name="Baurain D."/>
        </authorList>
    </citation>
    <scope>NUCLEOTIDE SEQUENCE [LARGE SCALE GENOMIC DNA]</scope>
    <source>
        <strain evidence="9">ULC027bin1</strain>
    </source>
</reference>
<comment type="caution">
    <text evidence="9">The sequence shown here is derived from an EMBL/GenBank/DDBJ whole genome shotgun (WGS) entry which is preliminary data.</text>
</comment>
<keyword evidence="7" id="KW-0456">Lyase</keyword>
<gene>
    <name evidence="9" type="ORF">DCF15_07770</name>
</gene>
<sequence length="119" mass="12879">MRESNASPNIGTYLADLLESIGVEHYFTVPGDYNLVLLDQLLKNDRLKMIGCCNELNAGYAADGYARVKGAAAVVVTFTVGGLSLVNAIAPNAKDMFPEDAPHFIGPYQNIQHLTDDFS</sequence>
<dbReference type="EMBL" id="QBMP01000059">
    <property type="protein sequence ID" value="PZO56963.1"/>
    <property type="molecule type" value="Genomic_DNA"/>
</dbReference>
<dbReference type="InterPro" id="IPR012110">
    <property type="entry name" value="PDC/IPDC-like"/>
</dbReference>
<keyword evidence="5" id="KW-0460">Magnesium</keyword>
<evidence type="ECO:0000256" key="2">
    <source>
        <dbReference type="ARBA" id="ARBA00007812"/>
    </source>
</evidence>
<dbReference type="GO" id="GO:0046872">
    <property type="term" value="F:metal ion binding"/>
    <property type="evidence" value="ECO:0007669"/>
    <property type="project" value="UniProtKB-KW"/>
</dbReference>
<dbReference type="PANTHER" id="PTHR43452">
    <property type="entry name" value="PYRUVATE DECARBOXYLASE"/>
    <property type="match status" value="1"/>
</dbReference>
<dbReference type="Proteomes" id="UP000249794">
    <property type="component" value="Unassembled WGS sequence"/>
</dbReference>
<dbReference type="InterPro" id="IPR012001">
    <property type="entry name" value="Thiamin_PyroP_enz_TPP-bd_dom"/>
</dbReference>
<dbReference type="AlphaFoldDB" id="A0A2W4XI21"/>
<organism evidence="9 10">
    <name type="scientific">Phormidesmis priestleyi</name>
    <dbReference type="NCBI Taxonomy" id="268141"/>
    <lineage>
        <taxon>Bacteria</taxon>
        <taxon>Bacillati</taxon>
        <taxon>Cyanobacteriota</taxon>
        <taxon>Cyanophyceae</taxon>
        <taxon>Leptolyngbyales</taxon>
        <taxon>Leptolyngbyaceae</taxon>
        <taxon>Phormidesmis</taxon>
    </lineage>
</organism>
<keyword evidence="4" id="KW-0210">Decarboxylase</keyword>
<evidence type="ECO:0000313" key="9">
    <source>
        <dbReference type="EMBL" id="PZO56963.1"/>
    </source>
</evidence>
<dbReference type="SUPFAM" id="SSF52518">
    <property type="entry name" value="Thiamin diphosphate-binding fold (THDP-binding)"/>
    <property type="match status" value="1"/>
</dbReference>
<comment type="cofactor">
    <cofactor evidence="1">
        <name>thiamine diphosphate</name>
        <dbReference type="ChEBI" id="CHEBI:58937"/>
    </cofactor>
</comment>
<comment type="similarity">
    <text evidence="2">Belongs to the TPP enzyme family.</text>
</comment>
<dbReference type="InterPro" id="IPR029061">
    <property type="entry name" value="THDP-binding"/>
</dbReference>
<protein>
    <recommendedName>
        <fullName evidence="8">Thiamine pyrophosphate enzyme N-terminal TPP-binding domain-containing protein</fullName>
    </recommendedName>
</protein>
<dbReference type="Pfam" id="PF02776">
    <property type="entry name" value="TPP_enzyme_N"/>
    <property type="match status" value="1"/>
</dbReference>
<evidence type="ECO:0000259" key="8">
    <source>
        <dbReference type="Pfam" id="PF02776"/>
    </source>
</evidence>
<dbReference type="PANTHER" id="PTHR43452:SF1">
    <property type="entry name" value="PYRUVATE DECARBOXYLASE C186.09-RELATED"/>
    <property type="match status" value="1"/>
</dbReference>
<keyword evidence="3" id="KW-0479">Metal-binding</keyword>
<dbReference type="GO" id="GO:0004737">
    <property type="term" value="F:pyruvate decarboxylase activity"/>
    <property type="evidence" value="ECO:0007669"/>
    <property type="project" value="TreeGrafter"/>
</dbReference>
<feature type="domain" description="Thiamine pyrophosphate enzyme N-terminal TPP-binding" evidence="8">
    <location>
        <begin position="9"/>
        <end position="98"/>
    </location>
</feature>
<accession>A0A2W4XI21</accession>
<dbReference type="Gene3D" id="3.40.50.970">
    <property type="match status" value="1"/>
</dbReference>
<evidence type="ECO:0000313" key="10">
    <source>
        <dbReference type="Proteomes" id="UP000249794"/>
    </source>
</evidence>
<evidence type="ECO:0000256" key="7">
    <source>
        <dbReference type="ARBA" id="ARBA00023239"/>
    </source>
</evidence>
<keyword evidence="6" id="KW-0786">Thiamine pyrophosphate</keyword>
<dbReference type="GO" id="GO:0005829">
    <property type="term" value="C:cytosol"/>
    <property type="evidence" value="ECO:0007669"/>
    <property type="project" value="TreeGrafter"/>
</dbReference>
<evidence type="ECO:0000256" key="1">
    <source>
        <dbReference type="ARBA" id="ARBA00001964"/>
    </source>
</evidence>